<evidence type="ECO:0000256" key="4">
    <source>
        <dbReference type="ARBA" id="ARBA00035393"/>
    </source>
</evidence>
<dbReference type="OrthoDB" id="416777at2759"/>
<organism evidence="8 9">
    <name type="scientific">Heliocybe sulcata</name>
    <dbReference type="NCBI Taxonomy" id="5364"/>
    <lineage>
        <taxon>Eukaryota</taxon>
        <taxon>Fungi</taxon>
        <taxon>Dikarya</taxon>
        <taxon>Basidiomycota</taxon>
        <taxon>Agaricomycotina</taxon>
        <taxon>Agaricomycetes</taxon>
        <taxon>Gloeophyllales</taxon>
        <taxon>Gloeophyllaceae</taxon>
        <taxon>Heliocybe</taxon>
    </lineage>
</organism>
<dbReference type="Pfam" id="PF10343">
    <property type="entry name" value="Q_salvage"/>
    <property type="match status" value="1"/>
</dbReference>
<dbReference type="PANTHER" id="PTHR21314:SF0">
    <property type="entry name" value="QUEUOSINE 5'-PHOSPHATE N-GLYCOSYLASE_HYDROLASE"/>
    <property type="match status" value="1"/>
</dbReference>
<comment type="catalytic activity">
    <reaction evidence="5 6">
        <text>queuosine 5'-phosphate + H2O = queuine + D-ribose 5-phosphate</text>
        <dbReference type="Rhea" id="RHEA:75387"/>
        <dbReference type="ChEBI" id="CHEBI:15377"/>
        <dbReference type="ChEBI" id="CHEBI:17433"/>
        <dbReference type="ChEBI" id="CHEBI:78346"/>
        <dbReference type="ChEBI" id="CHEBI:194371"/>
    </reaction>
    <physiologicalReaction direction="left-to-right" evidence="5 6">
        <dbReference type="Rhea" id="RHEA:75388"/>
    </physiologicalReaction>
</comment>
<evidence type="ECO:0000256" key="3">
    <source>
        <dbReference type="ARBA" id="ARBA00035306"/>
    </source>
</evidence>
<comment type="function">
    <text evidence="6">Catalyzes the hydrolysis of queuosine 5'-phosphate, releasing the nucleobase queuine (q). Is required for salvage of queuine from exogenous queuosine (Q) that is imported and then converted to queuosine 5'-phosphate intracellularly.</text>
</comment>
<evidence type="ECO:0000256" key="5">
    <source>
        <dbReference type="ARBA" id="ARBA00048204"/>
    </source>
</evidence>
<feature type="region of interest" description="Disordered" evidence="7">
    <location>
        <begin position="1"/>
        <end position="32"/>
    </location>
</feature>
<dbReference type="AlphaFoldDB" id="A0A5C3N3H6"/>
<dbReference type="STRING" id="5364.A0A5C3N3H6"/>
<dbReference type="EC" id="3.2.2.-" evidence="6"/>
<feature type="compositionally biased region" description="Basic and acidic residues" evidence="7">
    <location>
        <begin position="21"/>
        <end position="32"/>
    </location>
</feature>
<evidence type="ECO:0000256" key="6">
    <source>
        <dbReference type="RuleBase" id="RU365002"/>
    </source>
</evidence>
<evidence type="ECO:0000313" key="8">
    <source>
        <dbReference type="EMBL" id="TFK52299.1"/>
    </source>
</evidence>
<evidence type="ECO:0000256" key="1">
    <source>
        <dbReference type="ARBA" id="ARBA00022801"/>
    </source>
</evidence>
<evidence type="ECO:0000256" key="7">
    <source>
        <dbReference type="SAM" id="MobiDB-lite"/>
    </source>
</evidence>
<protein>
    <recommendedName>
        <fullName evidence="3 6">Queuosine 5'-phosphate N-glycosylase/hydrolase</fullName>
        <ecNumber evidence="6">3.2.2.-</ecNumber>
    </recommendedName>
    <alternativeName>
        <fullName evidence="4 6">Queuosine-nucleotide N-glycosylase/hydrolase</fullName>
    </alternativeName>
</protein>
<evidence type="ECO:0000313" key="9">
    <source>
        <dbReference type="Proteomes" id="UP000305948"/>
    </source>
</evidence>
<accession>A0A5C3N3H6</accession>
<reference evidence="8 9" key="1">
    <citation type="journal article" date="2019" name="Nat. Ecol. Evol.">
        <title>Megaphylogeny resolves global patterns of mushroom evolution.</title>
        <authorList>
            <person name="Varga T."/>
            <person name="Krizsan K."/>
            <person name="Foldi C."/>
            <person name="Dima B."/>
            <person name="Sanchez-Garcia M."/>
            <person name="Sanchez-Ramirez S."/>
            <person name="Szollosi G.J."/>
            <person name="Szarkandi J.G."/>
            <person name="Papp V."/>
            <person name="Albert L."/>
            <person name="Andreopoulos W."/>
            <person name="Angelini C."/>
            <person name="Antonin V."/>
            <person name="Barry K.W."/>
            <person name="Bougher N.L."/>
            <person name="Buchanan P."/>
            <person name="Buyck B."/>
            <person name="Bense V."/>
            <person name="Catcheside P."/>
            <person name="Chovatia M."/>
            <person name="Cooper J."/>
            <person name="Damon W."/>
            <person name="Desjardin D."/>
            <person name="Finy P."/>
            <person name="Geml J."/>
            <person name="Haridas S."/>
            <person name="Hughes K."/>
            <person name="Justo A."/>
            <person name="Karasinski D."/>
            <person name="Kautmanova I."/>
            <person name="Kiss B."/>
            <person name="Kocsube S."/>
            <person name="Kotiranta H."/>
            <person name="LaButti K.M."/>
            <person name="Lechner B.E."/>
            <person name="Liimatainen K."/>
            <person name="Lipzen A."/>
            <person name="Lukacs Z."/>
            <person name="Mihaltcheva S."/>
            <person name="Morgado L.N."/>
            <person name="Niskanen T."/>
            <person name="Noordeloos M.E."/>
            <person name="Ohm R.A."/>
            <person name="Ortiz-Santana B."/>
            <person name="Ovrebo C."/>
            <person name="Racz N."/>
            <person name="Riley R."/>
            <person name="Savchenko A."/>
            <person name="Shiryaev A."/>
            <person name="Soop K."/>
            <person name="Spirin V."/>
            <person name="Szebenyi C."/>
            <person name="Tomsovsky M."/>
            <person name="Tulloss R.E."/>
            <person name="Uehling J."/>
            <person name="Grigoriev I.V."/>
            <person name="Vagvolgyi C."/>
            <person name="Papp T."/>
            <person name="Martin F.M."/>
            <person name="Miettinen O."/>
            <person name="Hibbett D.S."/>
            <person name="Nagy L.G."/>
        </authorList>
    </citation>
    <scope>NUCLEOTIDE SEQUENCE [LARGE SCALE GENOMIC DNA]</scope>
    <source>
        <strain evidence="8 9">OMC1185</strain>
    </source>
</reference>
<dbReference type="InterPro" id="IPR019438">
    <property type="entry name" value="Q_salvage"/>
</dbReference>
<proteinExistence type="inferred from homology"/>
<dbReference type="EMBL" id="ML213509">
    <property type="protein sequence ID" value="TFK52299.1"/>
    <property type="molecule type" value="Genomic_DNA"/>
</dbReference>
<dbReference type="PANTHER" id="PTHR21314">
    <property type="entry name" value="QUEUOSINE 5'-PHOSPHATE N-GLYCOSYLASE_HYDROLASE-RELATED"/>
    <property type="match status" value="1"/>
</dbReference>
<dbReference type="Proteomes" id="UP000305948">
    <property type="component" value="Unassembled WGS sequence"/>
</dbReference>
<keyword evidence="1 6" id="KW-0378">Hydrolase</keyword>
<gene>
    <name evidence="8" type="ORF">OE88DRAFT_1628428</name>
</gene>
<feature type="compositionally biased region" description="Polar residues" evidence="7">
    <location>
        <begin position="11"/>
        <end position="20"/>
    </location>
</feature>
<sequence length="420" mass="48042">MANGAVDSADIQKQSSYQNGRHSEGHCDDRSVEEGELAPNPVVRSAEWAYQTTDLVKIDNEGVRAAAEYINRSLQTNSYTPRTWRTHALHICPPEPYSPTDPQTRKCLDWIFLISSLNFSFWSDKSETDRYGVEWREGWNSSTSKVWTGYWSLVAAINRALEESIPITEPAFYSSPNRCSDCLIEYVFRPSDRSKEDMPLLKDRIRILRENGSILCKDFGGSFQNFIQDFQRRHQNRGTALQLVQMVTETFPTFRDEALFKGRKLYFWKRAQILVAETWAAFYPPSPTQPHPLFPTTAAIHHLTMFADYRVPQIMHHLRILAYPASLISTLRSGAMLETGCREEVSIRAGSILGVEEVRAEIRKMRRGERREEGEDASSSVVIDFCLWDLAKSVEGGRESVGGVETVEMVPAHRTRSIWY</sequence>
<dbReference type="GO" id="GO:0006400">
    <property type="term" value="P:tRNA modification"/>
    <property type="evidence" value="ECO:0007669"/>
    <property type="project" value="TreeGrafter"/>
</dbReference>
<comment type="similarity">
    <text evidence="2 6">Belongs to the QNG1 protein family.</text>
</comment>
<evidence type="ECO:0000256" key="2">
    <source>
        <dbReference type="ARBA" id="ARBA00035119"/>
    </source>
</evidence>
<name>A0A5C3N3H6_9AGAM</name>
<dbReference type="GO" id="GO:0016787">
    <property type="term" value="F:hydrolase activity"/>
    <property type="evidence" value="ECO:0007669"/>
    <property type="project" value="UniProtKB-KW"/>
</dbReference>
<keyword evidence="9" id="KW-1185">Reference proteome</keyword>